<feature type="domain" description="HD" evidence="1">
    <location>
        <begin position="17"/>
        <end position="116"/>
    </location>
</feature>
<dbReference type="SMART" id="SM00471">
    <property type="entry name" value="HDc"/>
    <property type="match status" value="1"/>
</dbReference>
<dbReference type="NCBIfam" id="TIGR00277">
    <property type="entry name" value="HDIG"/>
    <property type="match status" value="1"/>
</dbReference>
<dbReference type="OrthoDB" id="1669667at2"/>
<evidence type="ECO:0000313" key="2">
    <source>
        <dbReference type="EMBL" id="AVM48931.1"/>
    </source>
</evidence>
<dbReference type="Gene3D" id="1.10.3210.10">
    <property type="entry name" value="Hypothetical protein af1432"/>
    <property type="match status" value="1"/>
</dbReference>
<dbReference type="EMBL" id="CP027228">
    <property type="protein sequence ID" value="AVM48931.1"/>
    <property type="molecule type" value="Genomic_DNA"/>
</dbReference>
<dbReference type="InterPro" id="IPR006674">
    <property type="entry name" value="HD_domain"/>
</dbReference>
<dbReference type="PROSITE" id="PS51831">
    <property type="entry name" value="HD"/>
    <property type="match status" value="1"/>
</dbReference>
<dbReference type="Proteomes" id="UP000237883">
    <property type="component" value="Chromosome"/>
</dbReference>
<dbReference type="SUPFAM" id="SSF109604">
    <property type="entry name" value="HD-domain/PDEase-like"/>
    <property type="match status" value="1"/>
</dbReference>
<protein>
    <recommendedName>
        <fullName evidence="1">HD domain-containing protein</fullName>
    </recommendedName>
</protein>
<reference evidence="3" key="1">
    <citation type="submission" date="2018-02" db="EMBL/GenBank/DDBJ databases">
        <authorList>
            <person name="Holder M.E."/>
            <person name="Ajami N.J."/>
            <person name="Petrosino J.F."/>
        </authorList>
    </citation>
    <scope>NUCLEOTIDE SEQUENCE [LARGE SCALE GENOMIC DNA]</scope>
    <source>
        <strain evidence="3">CCUG 47132</strain>
    </source>
</reference>
<proteinExistence type="predicted"/>
<dbReference type="KEGG" id="mdv:C5Q96_02300"/>
<accession>A0A2S0L6L9</accession>
<name>A0A2S0L6L9_9FIRM</name>
<sequence length="149" mass="17033">MEEIEAAESGRIYCRHDFTHLMDVARIAYILSVEEALCIQKDVIYAAALLHDIGRSKEYTDGIPHDEAGASIAEEILKRSSYSEKEREAIITAVRDHRGHYVPEEASGLIERLSYVIKRADKESRLCLSCDARDTCKWPNDKKNMNIKY</sequence>
<keyword evidence="3" id="KW-1185">Reference proteome</keyword>
<dbReference type="Pfam" id="PF01966">
    <property type="entry name" value="HD"/>
    <property type="match status" value="1"/>
</dbReference>
<evidence type="ECO:0000259" key="1">
    <source>
        <dbReference type="PROSITE" id="PS51831"/>
    </source>
</evidence>
<dbReference type="InterPro" id="IPR003607">
    <property type="entry name" value="HD/PDEase_dom"/>
</dbReference>
<organism evidence="2 3">
    <name type="scientific">Mogibacterium diversum</name>
    <dbReference type="NCBI Taxonomy" id="114527"/>
    <lineage>
        <taxon>Bacteria</taxon>
        <taxon>Bacillati</taxon>
        <taxon>Bacillota</taxon>
        <taxon>Clostridia</taxon>
        <taxon>Peptostreptococcales</taxon>
        <taxon>Anaerovoracaceae</taxon>
        <taxon>Mogibacterium</taxon>
    </lineage>
</organism>
<evidence type="ECO:0000313" key="3">
    <source>
        <dbReference type="Proteomes" id="UP000237883"/>
    </source>
</evidence>
<dbReference type="InterPro" id="IPR006675">
    <property type="entry name" value="HDIG_dom"/>
</dbReference>
<dbReference type="CDD" id="cd00077">
    <property type="entry name" value="HDc"/>
    <property type="match status" value="1"/>
</dbReference>
<dbReference type="AlphaFoldDB" id="A0A2S0L6L9"/>
<gene>
    <name evidence="2" type="ORF">C5Q96_02300</name>
</gene>